<dbReference type="NCBIfam" id="TIGR00732">
    <property type="entry name" value="dprA"/>
    <property type="match status" value="1"/>
</dbReference>
<sequence length="251" mass="27822">MGRVKNPPKELYYTGNQELLQTPLKVAIVGTRQPSQYTQQHTAWLAKEIAKLGAVVVSGGALGVDIIAQQHALPHTIMIAPCSLDYLYPPSNARVIEQIATEGLILSEYAQNTTPHRYSFLERNRLVIALSDVVIIPEANLHSGSMSSAKYALHAQKPLFVLPHRLAESPGTQVLLAEGKAQSIYDIEAFCQTLCQTYKLNPPSTPPLEDHLSFFKTNPTCEQAYARYGTLIDEYELQGLITRRHGRMVLA</sequence>
<dbReference type="HOGENOM" id="CLU_029601_0_4_7"/>
<dbReference type="PANTHER" id="PTHR43022">
    <property type="entry name" value="PROTEIN SMF"/>
    <property type="match status" value="1"/>
</dbReference>
<dbReference type="KEGG" id="hfe:HFELIS_10870"/>
<dbReference type="InterPro" id="IPR057666">
    <property type="entry name" value="DrpA_SLOG"/>
</dbReference>
<accession>E7ADB4</accession>
<dbReference type="Gene3D" id="3.40.50.450">
    <property type="match status" value="1"/>
</dbReference>
<gene>
    <name evidence="3" type="primary">dprA</name>
    <name evidence="3" type="ordered locus">Hfelis_10870</name>
</gene>
<evidence type="ECO:0000313" key="3">
    <source>
        <dbReference type="EMBL" id="CBY83171.1"/>
    </source>
</evidence>
<dbReference type="PANTHER" id="PTHR43022:SF1">
    <property type="entry name" value="PROTEIN SMF"/>
    <property type="match status" value="1"/>
</dbReference>
<dbReference type="EMBL" id="FQ670179">
    <property type="protein sequence ID" value="CBY83171.1"/>
    <property type="molecule type" value="Genomic_DNA"/>
</dbReference>
<dbReference type="AlphaFoldDB" id="E7ADB4"/>
<organism evidence="3 4">
    <name type="scientific">Helicobacter felis (strain ATCC 49179 / CCUG 28539 / NCTC 12436 / CS1)</name>
    <dbReference type="NCBI Taxonomy" id="936155"/>
    <lineage>
        <taxon>Bacteria</taxon>
        <taxon>Pseudomonadati</taxon>
        <taxon>Campylobacterota</taxon>
        <taxon>Epsilonproteobacteria</taxon>
        <taxon>Campylobacterales</taxon>
        <taxon>Helicobacteraceae</taxon>
        <taxon>Helicobacter</taxon>
    </lineage>
</organism>
<dbReference type="Proteomes" id="UP000007934">
    <property type="component" value="Chromosome"/>
</dbReference>
<dbReference type="eggNOG" id="COG0758">
    <property type="taxonomic scope" value="Bacteria"/>
</dbReference>
<dbReference type="STRING" id="936155.HFELIS_10870"/>
<evidence type="ECO:0000259" key="2">
    <source>
        <dbReference type="Pfam" id="PF02481"/>
    </source>
</evidence>
<evidence type="ECO:0000313" key="4">
    <source>
        <dbReference type="Proteomes" id="UP000007934"/>
    </source>
</evidence>
<comment type="similarity">
    <text evidence="1">Belongs to the DprA/Smf family.</text>
</comment>
<protein>
    <submittedName>
        <fullName evidence="3">DNA processing chain A, DprA</fullName>
    </submittedName>
</protein>
<reference evidence="3 4" key="1">
    <citation type="journal article" date="2011" name="Genome Biol. Evol.">
        <title>Comparative whole genome sequence analysis of the carcinogenic bacterial model pathogen Helicobacter felis.</title>
        <authorList>
            <person name="Arnold I.C."/>
            <person name="Zigova Z."/>
            <person name="Holden M."/>
            <person name="Lawley T.D."/>
            <person name="Rad R."/>
            <person name="Dougan G."/>
            <person name="Falkow S."/>
            <person name="Bentley S.D."/>
            <person name="Muller A."/>
        </authorList>
    </citation>
    <scope>NUCLEOTIDE SEQUENCE [LARGE SCALE GENOMIC DNA]</scope>
    <source>
        <strain evidence="4">ATCC 49179 / CCUG 28539 / NCTC 12436 / CS1</strain>
    </source>
</reference>
<name>E7ADB4_HELFC</name>
<proteinExistence type="inferred from homology"/>
<evidence type="ECO:0000256" key="1">
    <source>
        <dbReference type="ARBA" id="ARBA00006525"/>
    </source>
</evidence>
<dbReference type="GO" id="GO:0009294">
    <property type="term" value="P:DNA-mediated transformation"/>
    <property type="evidence" value="ECO:0007669"/>
    <property type="project" value="InterPro"/>
</dbReference>
<feature type="domain" description="Smf/DprA SLOG" evidence="2">
    <location>
        <begin position="3"/>
        <end position="193"/>
    </location>
</feature>
<dbReference type="Pfam" id="PF02481">
    <property type="entry name" value="DNA_processg_A"/>
    <property type="match status" value="1"/>
</dbReference>
<dbReference type="SUPFAM" id="SSF102405">
    <property type="entry name" value="MCP/YpsA-like"/>
    <property type="match status" value="1"/>
</dbReference>
<dbReference type="InterPro" id="IPR003488">
    <property type="entry name" value="DprA"/>
</dbReference>
<keyword evidence="4" id="KW-1185">Reference proteome</keyword>